<feature type="compositionally biased region" description="Polar residues" evidence="1">
    <location>
        <begin position="59"/>
        <end position="70"/>
    </location>
</feature>
<evidence type="ECO:0000313" key="3">
    <source>
        <dbReference type="Proteomes" id="UP000271098"/>
    </source>
</evidence>
<name>A0A183E8H5_9BILA</name>
<dbReference type="EMBL" id="UYRT01084940">
    <property type="protein sequence ID" value="VDN29488.1"/>
    <property type="molecule type" value="Genomic_DNA"/>
</dbReference>
<feature type="compositionally biased region" description="Polar residues" evidence="1">
    <location>
        <begin position="38"/>
        <end position="50"/>
    </location>
</feature>
<organism evidence="4">
    <name type="scientific">Gongylonema pulchrum</name>
    <dbReference type="NCBI Taxonomy" id="637853"/>
    <lineage>
        <taxon>Eukaryota</taxon>
        <taxon>Metazoa</taxon>
        <taxon>Ecdysozoa</taxon>
        <taxon>Nematoda</taxon>
        <taxon>Chromadorea</taxon>
        <taxon>Rhabditida</taxon>
        <taxon>Spirurina</taxon>
        <taxon>Spiruromorpha</taxon>
        <taxon>Spiruroidea</taxon>
        <taxon>Gongylonematidae</taxon>
        <taxon>Gongylonema</taxon>
    </lineage>
</organism>
<dbReference type="WBParaSite" id="GPUH_0001728801-mRNA-1">
    <property type="protein sequence ID" value="GPUH_0001728801-mRNA-1"/>
    <property type="gene ID" value="GPUH_0001728801"/>
</dbReference>
<evidence type="ECO:0000313" key="4">
    <source>
        <dbReference type="WBParaSite" id="GPUH_0001728801-mRNA-1"/>
    </source>
</evidence>
<dbReference type="Proteomes" id="UP000271098">
    <property type="component" value="Unassembled WGS sequence"/>
</dbReference>
<gene>
    <name evidence="2" type="ORF">GPUH_LOCUS17268</name>
</gene>
<evidence type="ECO:0000256" key="1">
    <source>
        <dbReference type="SAM" id="MobiDB-lite"/>
    </source>
</evidence>
<evidence type="ECO:0000313" key="2">
    <source>
        <dbReference type="EMBL" id="VDN29488.1"/>
    </source>
</evidence>
<sequence>MMKPQLMMAKTVESEEGATHGWAVTQRQPLLQHRKNAKSSYESTGSTQARTAPERLHVRTSSTPQETTDLTWPGRGLQCH</sequence>
<keyword evidence="3" id="KW-1185">Reference proteome</keyword>
<feature type="region of interest" description="Disordered" evidence="1">
    <location>
        <begin position="1"/>
        <end position="80"/>
    </location>
</feature>
<dbReference type="AlphaFoldDB" id="A0A183E8H5"/>
<proteinExistence type="predicted"/>
<reference evidence="4" key="1">
    <citation type="submission" date="2016-06" db="UniProtKB">
        <authorList>
            <consortium name="WormBaseParasite"/>
        </authorList>
    </citation>
    <scope>IDENTIFICATION</scope>
</reference>
<reference evidence="2 3" key="2">
    <citation type="submission" date="2018-11" db="EMBL/GenBank/DDBJ databases">
        <authorList>
            <consortium name="Pathogen Informatics"/>
        </authorList>
    </citation>
    <scope>NUCLEOTIDE SEQUENCE [LARGE SCALE GENOMIC DNA]</scope>
</reference>
<protein>
    <submittedName>
        <fullName evidence="2 4">Uncharacterized protein</fullName>
    </submittedName>
</protein>
<accession>A0A183E8H5</accession>